<dbReference type="EMBL" id="SZYD01000004">
    <property type="protein sequence ID" value="KAD6454655.1"/>
    <property type="molecule type" value="Genomic_DNA"/>
</dbReference>
<gene>
    <name evidence="1" type="ORF">E3N88_09361</name>
    <name evidence="2" type="ORF">E3N88_09362</name>
</gene>
<reference evidence="2 3" key="1">
    <citation type="submission" date="2019-05" db="EMBL/GenBank/DDBJ databases">
        <title>Mikania micrantha, genome provides insights into the molecular mechanism of rapid growth.</title>
        <authorList>
            <person name="Liu B."/>
        </authorList>
    </citation>
    <scope>NUCLEOTIDE SEQUENCE [LARGE SCALE GENOMIC DNA]</scope>
    <source>
        <strain evidence="2">NLD-2019</strain>
        <tissue evidence="2">Leaf</tissue>
    </source>
</reference>
<comment type="caution">
    <text evidence="2">The sequence shown here is derived from an EMBL/GenBank/DDBJ whole genome shotgun (WGS) entry which is preliminary data.</text>
</comment>
<accession>A0A5N6PL23</accession>
<dbReference type="Proteomes" id="UP000326396">
    <property type="component" value="Linkage Group LG12"/>
</dbReference>
<evidence type="ECO:0000313" key="2">
    <source>
        <dbReference type="EMBL" id="KAD6454656.1"/>
    </source>
</evidence>
<name>A0A5N6PL23_9ASTR</name>
<dbReference type="EMBL" id="SZYD01000004">
    <property type="protein sequence ID" value="KAD6454656.1"/>
    <property type="molecule type" value="Genomic_DNA"/>
</dbReference>
<evidence type="ECO:0000313" key="1">
    <source>
        <dbReference type="EMBL" id="KAD6454655.1"/>
    </source>
</evidence>
<organism evidence="2 3">
    <name type="scientific">Mikania micrantha</name>
    <name type="common">bitter vine</name>
    <dbReference type="NCBI Taxonomy" id="192012"/>
    <lineage>
        <taxon>Eukaryota</taxon>
        <taxon>Viridiplantae</taxon>
        <taxon>Streptophyta</taxon>
        <taxon>Embryophyta</taxon>
        <taxon>Tracheophyta</taxon>
        <taxon>Spermatophyta</taxon>
        <taxon>Magnoliopsida</taxon>
        <taxon>eudicotyledons</taxon>
        <taxon>Gunneridae</taxon>
        <taxon>Pentapetalae</taxon>
        <taxon>asterids</taxon>
        <taxon>campanulids</taxon>
        <taxon>Asterales</taxon>
        <taxon>Asteraceae</taxon>
        <taxon>Asteroideae</taxon>
        <taxon>Heliantheae alliance</taxon>
        <taxon>Eupatorieae</taxon>
        <taxon>Mikania</taxon>
    </lineage>
</organism>
<dbReference type="AlphaFoldDB" id="A0A5N6PL23"/>
<sequence length="186" mass="21202">MLAGNKHVILAQKIKKTSSRLDENRPENKRRQKLDFRSLAYREALKKPCRATRQVEITILPFLMIAGLTRLFCRVAKPVALRDGCVCVCRVAKLLELSRLEDYAWLQKSLGAPRSEQVLGASNRRVLGPRREYSGNTQEVLGLGTTPWSEYSESTWPCRTTFTTPEEQNGRLWSFLGKIGTRKSSF</sequence>
<protein>
    <submittedName>
        <fullName evidence="2">Uncharacterized protein</fullName>
    </submittedName>
</protein>
<evidence type="ECO:0000313" key="3">
    <source>
        <dbReference type="Proteomes" id="UP000326396"/>
    </source>
</evidence>
<proteinExistence type="predicted"/>
<keyword evidence="3" id="KW-1185">Reference proteome</keyword>